<organism evidence="3 4">
    <name type="scientific">Achlya hypogyna</name>
    <name type="common">Oomycete</name>
    <name type="synonym">Protoachlya hypogyna</name>
    <dbReference type="NCBI Taxonomy" id="1202772"/>
    <lineage>
        <taxon>Eukaryota</taxon>
        <taxon>Sar</taxon>
        <taxon>Stramenopiles</taxon>
        <taxon>Oomycota</taxon>
        <taxon>Saprolegniomycetes</taxon>
        <taxon>Saprolegniales</taxon>
        <taxon>Achlyaceae</taxon>
        <taxon>Achlya</taxon>
    </lineage>
</organism>
<dbReference type="Gene3D" id="1.10.510.10">
    <property type="entry name" value="Transferase(Phosphotransferase) domain 1"/>
    <property type="match status" value="1"/>
</dbReference>
<dbReference type="STRING" id="1202772.A0A1V9YLK4"/>
<dbReference type="OrthoDB" id="68952at2759"/>
<dbReference type="PROSITE" id="PS50011">
    <property type="entry name" value="PROTEIN_KINASE_DOM"/>
    <property type="match status" value="1"/>
</dbReference>
<dbReference type="InterPro" id="IPR032675">
    <property type="entry name" value="LRR_dom_sf"/>
</dbReference>
<dbReference type="SUPFAM" id="SSF56112">
    <property type="entry name" value="Protein kinase-like (PK-like)"/>
    <property type="match status" value="1"/>
</dbReference>
<dbReference type="AlphaFoldDB" id="A0A1V9YLK4"/>
<dbReference type="SMART" id="SM00220">
    <property type="entry name" value="S_TKc"/>
    <property type="match status" value="1"/>
</dbReference>
<evidence type="ECO:0000313" key="3">
    <source>
        <dbReference type="EMBL" id="OQR86590.1"/>
    </source>
</evidence>
<gene>
    <name evidence="3" type="ORF">ACHHYP_10391</name>
</gene>
<dbReference type="Gene3D" id="3.30.200.20">
    <property type="entry name" value="Phosphorylase Kinase, domain 1"/>
    <property type="match status" value="1"/>
</dbReference>
<feature type="compositionally biased region" description="Pro residues" evidence="1">
    <location>
        <begin position="327"/>
        <end position="339"/>
    </location>
</feature>
<accession>A0A1V9YLK4</accession>
<dbReference type="SUPFAM" id="SSF52058">
    <property type="entry name" value="L domain-like"/>
    <property type="match status" value="1"/>
</dbReference>
<evidence type="ECO:0000256" key="1">
    <source>
        <dbReference type="SAM" id="MobiDB-lite"/>
    </source>
</evidence>
<reference evidence="3 4" key="1">
    <citation type="journal article" date="2014" name="Genome Biol. Evol.">
        <title>The secreted proteins of Achlya hypogyna and Thraustotheca clavata identify the ancestral oomycete secretome and reveal gene acquisitions by horizontal gene transfer.</title>
        <authorList>
            <person name="Misner I."/>
            <person name="Blouin N."/>
            <person name="Leonard G."/>
            <person name="Richards T.A."/>
            <person name="Lane C.E."/>
        </authorList>
    </citation>
    <scope>NUCLEOTIDE SEQUENCE [LARGE SCALE GENOMIC DNA]</scope>
    <source>
        <strain evidence="3 4">ATCC 48635</strain>
    </source>
</reference>
<dbReference type="PROSITE" id="PS00108">
    <property type="entry name" value="PROTEIN_KINASE_ST"/>
    <property type="match status" value="1"/>
</dbReference>
<evidence type="ECO:0000259" key="2">
    <source>
        <dbReference type="PROSITE" id="PS50011"/>
    </source>
</evidence>
<keyword evidence="3" id="KW-0808">Transferase</keyword>
<dbReference type="InterPro" id="IPR000719">
    <property type="entry name" value="Prot_kinase_dom"/>
</dbReference>
<sequence length="644" mass="69566">MAVCCFAAAQATAVACPYLLSPYNVLTAGTFCPESTVLCQVDNLCHVLWNATGAQYKVQSVAGIGDLRQYTQQKLIIQNSSVHLRFESNFQLPDGLSEFGVQSSAFLNGSALDGVKWPTQLRALYMTKIGLNRLPKGLPRTLTELWVDDNALSTLDTATSIVSEIFSAENNDLVSLINVDFSQAQKVYLSGNPIRLMRNLTVGPSLKLFKCPKCSVDISLTQASLRILNELGPYNVSTDTGVLLGNASSSATSCNQSNGTLATLFTTFTVCVVARAPPHSDASREIPSTHNEAFGWILFGSIFGCLLLTCGICTCFWSRRHNKPQPLSAPNPPPTPPSAMEPSCPTSVTAAGVPYVTMTDTCVLVSELAQWRIEASAIAYSHVLAMGGLGEVWFGYVQSRPVVIKKLRTVHSAAAQASFAREVRLLASLESPHIVALVGVAWASAMDMCLVVEYMDQCDLSDFLAKTNPISFPWAQKAASLHSVAQAIAYLHARGLLHRDVKSKNILLDSIKGTKLADFGTTREATKDNMTVGVGTYRWTAPEVLRGSQYTLAADIYSFGVVVAETDSHQLPYALERDATSGQPLVETAIVARVIEGSLRPVLSAACPPWLQSLARACLQHVPAMRPTANEIVQTLQQRCTNIT</sequence>
<dbReference type="Pfam" id="PF00069">
    <property type="entry name" value="Pkinase"/>
    <property type="match status" value="1"/>
</dbReference>
<dbReference type="InterPro" id="IPR011009">
    <property type="entry name" value="Kinase-like_dom_sf"/>
</dbReference>
<dbReference type="PANTHER" id="PTHR44329">
    <property type="entry name" value="SERINE/THREONINE-PROTEIN KINASE TNNI3K-RELATED"/>
    <property type="match status" value="1"/>
</dbReference>
<dbReference type="Proteomes" id="UP000243579">
    <property type="component" value="Unassembled WGS sequence"/>
</dbReference>
<dbReference type="GO" id="GO:0005524">
    <property type="term" value="F:ATP binding"/>
    <property type="evidence" value="ECO:0007669"/>
    <property type="project" value="InterPro"/>
</dbReference>
<keyword evidence="3" id="KW-0418">Kinase</keyword>
<proteinExistence type="predicted"/>
<name>A0A1V9YLK4_ACHHY</name>
<comment type="caution">
    <text evidence="3">The sequence shown here is derived from an EMBL/GenBank/DDBJ whole genome shotgun (WGS) entry which is preliminary data.</text>
</comment>
<dbReference type="GO" id="GO:0004674">
    <property type="term" value="F:protein serine/threonine kinase activity"/>
    <property type="evidence" value="ECO:0007669"/>
    <property type="project" value="TreeGrafter"/>
</dbReference>
<dbReference type="Gene3D" id="3.80.10.10">
    <property type="entry name" value="Ribonuclease Inhibitor"/>
    <property type="match status" value="1"/>
</dbReference>
<dbReference type="PANTHER" id="PTHR44329:SF214">
    <property type="entry name" value="PROTEIN KINASE DOMAIN-CONTAINING PROTEIN"/>
    <property type="match status" value="1"/>
</dbReference>
<dbReference type="InterPro" id="IPR051681">
    <property type="entry name" value="Ser/Thr_Kinases-Pseudokinases"/>
</dbReference>
<feature type="region of interest" description="Disordered" evidence="1">
    <location>
        <begin position="324"/>
        <end position="343"/>
    </location>
</feature>
<keyword evidence="4" id="KW-1185">Reference proteome</keyword>
<dbReference type="InterPro" id="IPR008271">
    <property type="entry name" value="Ser/Thr_kinase_AS"/>
</dbReference>
<feature type="domain" description="Protein kinase" evidence="2">
    <location>
        <begin position="378"/>
        <end position="644"/>
    </location>
</feature>
<dbReference type="EMBL" id="JNBR01001496">
    <property type="protein sequence ID" value="OQR86590.1"/>
    <property type="molecule type" value="Genomic_DNA"/>
</dbReference>
<evidence type="ECO:0000313" key="4">
    <source>
        <dbReference type="Proteomes" id="UP000243579"/>
    </source>
</evidence>
<protein>
    <submittedName>
        <fullName evidence="3">Protein kinase</fullName>
    </submittedName>
</protein>